<dbReference type="NCBIfam" id="NF003191">
    <property type="entry name" value="PRK04164.1-2"/>
    <property type="match status" value="1"/>
</dbReference>
<keyword evidence="5 6" id="KW-0472">Membrane</keyword>
<keyword evidence="2 6" id="KW-1003">Cell membrane</keyword>
<dbReference type="Pfam" id="PF10035">
    <property type="entry name" value="DUF2179"/>
    <property type="match status" value="1"/>
</dbReference>
<dbReference type="Pfam" id="PF18955">
    <property type="entry name" value="DUF5698"/>
    <property type="match status" value="1"/>
</dbReference>
<evidence type="ECO:0000259" key="7">
    <source>
        <dbReference type="Pfam" id="PF10035"/>
    </source>
</evidence>
<sequence length="201" mass="23196">MQEYLETFGISQEVFNYVIMPLLIFMARVSDVSINTLRIMFMLNGKKKVAPVLGFFEAMIWLLAIGQIFQNINNPMSYFAYAGGFAMGTYVGMTIEEKLALGRVLVRVITPAPMPELIDYMKDKNFRFTNVGAEGRYGKVNLLFTVMKRDALTEFVQRVKALNENAFYTIESVKRVSEDDHLNVMEDRPKFTTKLWSRIRK</sequence>
<protein>
    <recommendedName>
        <fullName evidence="6">UPF0316 protein SAMN05421761_11523</fullName>
    </recommendedName>
</protein>
<proteinExistence type="inferred from homology"/>
<dbReference type="EMBL" id="FTOP01000015">
    <property type="protein sequence ID" value="SIT07710.1"/>
    <property type="molecule type" value="Genomic_DNA"/>
</dbReference>
<dbReference type="OrthoDB" id="48231at2"/>
<dbReference type="STRING" id="529505.SAMN05421761_11523"/>
<evidence type="ECO:0000256" key="2">
    <source>
        <dbReference type="ARBA" id="ARBA00022475"/>
    </source>
</evidence>
<evidence type="ECO:0000313" key="10">
    <source>
        <dbReference type="Proteomes" id="UP000186026"/>
    </source>
</evidence>
<keyword evidence="4 6" id="KW-1133">Transmembrane helix</keyword>
<feature type="transmembrane region" description="Helical" evidence="6">
    <location>
        <begin position="49"/>
        <end position="69"/>
    </location>
</feature>
<evidence type="ECO:0000256" key="1">
    <source>
        <dbReference type="ARBA" id="ARBA00004651"/>
    </source>
</evidence>
<comment type="similarity">
    <text evidence="6">Belongs to the UPF0316 family.</text>
</comment>
<evidence type="ECO:0000256" key="4">
    <source>
        <dbReference type="ARBA" id="ARBA00022989"/>
    </source>
</evidence>
<dbReference type="InterPro" id="IPR044035">
    <property type="entry name" value="DUF5698"/>
</dbReference>
<evidence type="ECO:0000256" key="3">
    <source>
        <dbReference type="ARBA" id="ARBA00022692"/>
    </source>
</evidence>
<dbReference type="PANTHER" id="PTHR40060:SF1">
    <property type="entry name" value="UPF0316 PROTEIN YEBE"/>
    <property type="match status" value="1"/>
</dbReference>
<evidence type="ECO:0000259" key="8">
    <source>
        <dbReference type="Pfam" id="PF18955"/>
    </source>
</evidence>
<dbReference type="Proteomes" id="UP000186026">
    <property type="component" value="Unassembled WGS sequence"/>
</dbReference>
<dbReference type="CDD" id="cd16381">
    <property type="entry name" value="YitT_C_like_1"/>
    <property type="match status" value="1"/>
</dbReference>
<evidence type="ECO:0000256" key="5">
    <source>
        <dbReference type="ARBA" id="ARBA00023136"/>
    </source>
</evidence>
<dbReference type="InterPro" id="IPR022930">
    <property type="entry name" value="UPF0316"/>
</dbReference>
<dbReference type="AlphaFoldDB" id="A0A1N7PAY8"/>
<dbReference type="PANTHER" id="PTHR40060">
    <property type="entry name" value="UPF0316 PROTEIN YEBE"/>
    <property type="match status" value="1"/>
</dbReference>
<dbReference type="GO" id="GO:0005886">
    <property type="term" value="C:plasma membrane"/>
    <property type="evidence" value="ECO:0007669"/>
    <property type="project" value="UniProtKB-SubCell"/>
</dbReference>
<accession>A0A1N7PAY8</accession>
<evidence type="ECO:0000256" key="6">
    <source>
        <dbReference type="HAMAP-Rule" id="MF_01515"/>
    </source>
</evidence>
<keyword evidence="3 6" id="KW-0812">Transmembrane</keyword>
<dbReference type="RefSeq" id="WP_076502535.1">
    <property type="nucleotide sequence ID" value="NZ_FTOP01000015.1"/>
</dbReference>
<reference evidence="10" key="1">
    <citation type="submission" date="2017-01" db="EMBL/GenBank/DDBJ databases">
        <authorList>
            <person name="Varghese N."/>
            <person name="Submissions S."/>
        </authorList>
    </citation>
    <scope>NUCLEOTIDE SEQUENCE [LARGE SCALE GENOMIC DNA]</scope>
    <source>
        <strain evidence="10">DSM 46698</strain>
    </source>
</reference>
<feature type="domain" description="DUF5698" evidence="8">
    <location>
        <begin position="36"/>
        <end position="93"/>
    </location>
</feature>
<dbReference type="InterPro" id="IPR019264">
    <property type="entry name" value="DUF2179"/>
</dbReference>
<gene>
    <name evidence="9" type="ORF">SAMN05421761_11523</name>
</gene>
<feature type="domain" description="DUF2179" evidence="7">
    <location>
        <begin position="128"/>
        <end position="177"/>
    </location>
</feature>
<feature type="transmembrane region" description="Helical" evidence="6">
    <location>
        <begin position="14"/>
        <end position="37"/>
    </location>
</feature>
<comment type="subcellular location">
    <subcellularLocation>
        <location evidence="1 6">Cell membrane</location>
        <topology evidence="1 6">Multi-pass membrane protein</topology>
    </subcellularLocation>
</comment>
<evidence type="ECO:0000313" key="9">
    <source>
        <dbReference type="EMBL" id="SIT07710.1"/>
    </source>
</evidence>
<keyword evidence="10" id="KW-1185">Reference proteome</keyword>
<feature type="transmembrane region" description="Helical" evidence="6">
    <location>
        <begin position="75"/>
        <end position="93"/>
    </location>
</feature>
<organism evidence="9 10">
    <name type="scientific">Belliella pelovolcani</name>
    <dbReference type="NCBI Taxonomy" id="529505"/>
    <lineage>
        <taxon>Bacteria</taxon>
        <taxon>Pseudomonadati</taxon>
        <taxon>Bacteroidota</taxon>
        <taxon>Cytophagia</taxon>
        <taxon>Cytophagales</taxon>
        <taxon>Cyclobacteriaceae</taxon>
        <taxon>Belliella</taxon>
    </lineage>
</organism>
<dbReference type="HAMAP" id="MF_01515">
    <property type="entry name" value="UPF0316"/>
    <property type="match status" value="1"/>
</dbReference>
<name>A0A1N7PAY8_9BACT</name>